<dbReference type="InterPro" id="IPR002557">
    <property type="entry name" value="Chitin-bd_dom"/>
</dbReference>
<keyword evidence="3" id="KW-0677">Repeat</keyword>
<keyword evidence="5" id="KW-0325">Glycoprotein</keyword>
<keyword evidence="4" id="KW-1015">Disulfide bond</keyword>
<feature type="compositionally biased region" description="Basic and acidic residues" evidence="6">
    <location>
        <begin position="206"/>
        <end position="221"/>
    </location>
</feature>
<dbReference type="SMART" id="SM00494">
    <property type="entry name" value="ChtBD2"/>
    <property type="match status" value="4"/>
</dbReference>
<name>A0A8J2LZF4_9BILA</name>
<reference evidence="8" key="1">
    <citation type="submission" date="2021-09" db="EMBL/GenBank/DDBJ databases">
        <authorList>
            <consortium name="Pathogen Informatics"/>
        </authorList>
    </citation>
    <scope>NUCLEOTIDE SEQUENCE</scope>
</reference>
<evidence type="ECO:0000256" key="5">
    <source>
        <dbReference type="ARBA" id="ARBA00023180"/>
    </source>
</evidence>
<sequence>MEIIPRLKDNAPRISGIAQMVKLSEEFVEMIYFSMKSLIIHSDIGSNCIALNESVVKHSACSQFYYSCKDGQLLQLQCPEGQAYDVRQKQCDNMTFLPECATTENSSLLAAGNPLLISNVILAPELDCFCNTTGDGLFSAGCENYFYSCASGHGYRMKCPEGLFFDSETLVCNYKEHVPLCNLASKDSKTMANEEAYAYTTATKSVDQDESKEAKPKKVTDNHSNQVPDDNLPALVSVPISNRKSLPILPKDFDCRSKADSFYSIGCKTEFVACANRRTFFFECPHNLIFNEKEQMCDYAENVEGCSEMGNINEKGSFLTTSAEMEQEEEETKRDGAAVIRDQAFCKSLNDGVYFNDCESEYIVCSKQVTFAYNCPEGQIIDPVSKTCNELENIPECMDKNARMFEVSSY</sequence>
<feature type="domain" description="Chitin-binding type-2" evidence="7">
    <location>
        <begin position="343"/>
        <end position="399"/>
    </location>
</feature>
<dbReference type="Proteomes" id="UP000746747">
    <property type="component" value="Unassembled WGS sequence"/>
</dbReference>
<feature type="region of interest" description="Disordered" evidence="6">
    <location>
        <begin position="202"/>
        <end position="233"/>
    </location>
</feature>
<dbReference type="SUPFAM" id="SSF57625">
    <property type="entry name" value="Invertebrate chitin-binding proteins"/>
    <property type="match status" value="4"/>
</dbReference>
<dbReference type="Pfam" id="PF01607">
    <property type="entry name" value="CBM_14"/>
    <property type="match status" value="4"/>
</dbReference>
<comment type="caution">
    <text evidence="8">The sequence shown here is derived from an EMBL/GenBank/DDBJ whole genome shotgun (WGS) entry which is preliminary data.</text>
</comment>
<dbReference type="GO" id="GO:0005576">
    <property type="term" value="C:extracellular region"/>
    <property type="evidence" value="ECO:0007669"/>
    <property type="project" value="InterPro"/>
</dbReference>
<dbReference type="InterPro" id="IPR036508">
    <property type="entry name" value="Chitin-bd_dom_sf"/>
</dbReference>
<feature type="domain" description="Chitin-binding type-2" evidence="7">
    <location>
        <begin position="252"/>
        <end position="308"/>
    </location>
</feature>
<evidence type="ECO:0000313" key="8">
    <source>
        <dbReference type="EMBL" id="CAG9531895.1"/>
    </source>
</evidence>
<dbReference type="PANTHER" id="PTHR23301">
    <property type="entry name" value="CHITIN BINDING PERITROPHIN-A"/>
    <property type="match status" value="1"/>
</dbReference>
<dbReference type="PROSITE" id="PS50940">
    <property type="entry name" value="CHIT_BIND_II"/>
    <property type="match status" value="4"/>
</dbReference>
<keyword evidence="9" id="KW-1185">Reference proteome</keyword>
<organism evidence="8 9">
    <name type="scientific">Cercopithifilaria johnstoni</name>
    <dbReference type="NCBI Taxonomy" id="2874296"/>
    <lineage>
        <taxon>Eukaryota</taxon>
        <taxon>Metazoa</taxon>
        <taxon>Ecdysozoa</taxon>
        <taxon>Nematoda</taxon>
        <taxon>Chromadorea</taxon>
        <taxon>Rhabditida</taxon>
        <taxon>Spirurina</taxon>
        <taxon>Spiruromorpha</taxon>
        <taxon>Filarioidea</taxon>
        <taxon>Onchocercidae</taxon>
        <taxon>Cercopithifilaria</taxon>
    </lineage>
</organism>
<dbReference type="Gene3D" id="2.170.140.10">
    <property type="entry name" value="Chitin binding domain"/>
    <property type="match status" value="4"/>
</dbReference>
<feature type="domain" description="Chitin-binding type-2" evidence="7">
    <location>
        <begin position="45"/>
        <end position="102"/>
    </location>
</feature>
<evidence type="ECO:0000256" key="4">
    <source>
        <dbReference type="ARBA" id="ARBA00023157"/>
    </source>
</evidence>
<dbReference type="AlphaFoldDB" id="A0A8J2LZF4"/>
<accession>A0A8J2LZF4</accession>
<dbReference type="EMBL" id="CAKAEH010000778">
    <property type="protein sequence ID" value="CAG9531895.1"/>
    <property type="molecule type" value="Genomic_DNA"/>
</dbReference>
<dbReference type="OrthoDB" id="5914859at2759"/>
<gene>
    <name evidence="8" type="ORF">CJOHNSTONI_LOCUS2260</name>
</gene>
<keyword evidence="2" id="KW-0732">Signal</keyword>
<evidence type="ECO:0000259" key="7">
    <source>
        <dbReference type="PROSITE" id="PS50940"/>
    </source>
</evidence>
<evidence type="ECO:0000256" key="2">
    <source>
        <dbReference type="ARBA" id="ARBA00022729"/>
    </source>
</evidence>
<feature type="domain" description="Chitin-binding type-2" evidence="7">
    <location>
        <begin position="127"/>
        <end position="183"/>
    </location>
</feature>
<evidence type="ECO:0000256" key="3">
    <source>
        <dbReference type="ARBA" id="ARBA00022737"/>
    </source>
</evidence>
<evidence type="ECO:0000256" key="1">
    <source>
        <dbReference type="ARBA" id="ARBA00022669"/>
    </source>
</evidence>
<evidence type="ECO:0000256" key="6">
    <source>
        <dbReference type="SAM" id="MobiDB-lite"/>
    </source>
</evidence>
<evidence type="ECO:0000313" key="9">
    <source>
        <dbReference type="Proteomes" id="UP000746747"/>
    </source>
</evidence>
<keyword evidence="1" id="KW-0147">Chitin-binding</keyword>
<dbReference type="PANTHER" id="PTHR23301:SF0">
    <property type="entry name" value="CHITIN-BINDING TYPE-2 DOMAIN-CONTAINING PROTEIN-RELATED"/>
    <property type="match status" value="1"/>
</dbReference>
<dbReference type="GO" id="GO:0008061">
    <property type="term" value="F:chitin binding"/>
    <property type="evidence" value="ECO:0007669"/>
    <property type="project" value="UniProtKB-KW"/>
</dbReference>
<proteinExistence type="predicted"/>
<protein>
    <recommendedName>
        <fullName evidence="7">Chitin-binding type-2 domain-containing protein</fullName>
    </recommendedName>
</protein>
<dbReference type="InterPro" id="IPR051940">
    <property type="entry name" value="Chitin_bind-dev_reg"/>
</dbReference>